<dbReference type="InterPro" id="IPR007695">
    <property type="entry name" value="DNA_mismatch_repair_MutS-lik_N"/>
</dbReference>
<keyword evidence="11" id="KW-1185">Reference proteome</keyword>
<dbReference type="Pfam" id="PF00488">
    <property type="entry name" value="MutS_V"/>
    <property type="match status" value="1"/>
</dbReference>
<gene>
    <name evidence="10" type="ORF">HMN09_00065400</name>
</gene>
<dbReference type="PANTHER" id="PTHR11361:SF122">
    <property type="entry name" value="DNA MISMATCH REPAIR PROTEIN MSH3"/>
    <property type="match status" value="1"/>
</dbReference>
<dbReference type="InterPro" id="IPR016151">
    <property type="entry name" value="DNA_mismatch_repair_MutS_N"/>
</dbReference>
<evidence type="ECO:0000256" key="5">
    <source>
        <dbReference type="ARBA" id="ARBA00023125"/>
    </source>
</evidence>
<reference evidence="10" key="1">
    <citation type="submission" date="2020-05" db="EMBL/GenBank/DDBJ databases">
        <title>Mycena genomes resolve the evolution of fungal bioluminescence.</title>
        <authorList>
            <person name="Tsai I.J."/>
        </authorList>
    </citation>
    <scope>NUCLEOTIDE SEQUENCE</scope>
    <source>
        <strain evidence="10">110903Hualien_Pintung</strain>
    </source>
</reference>
<dbReference type="SMART" id="SM00534">
    <property type="entry name" value="MUTSac"/>
    <property type="match status" value="1"/>
</dbReference>
<feature type="compositionally biased region" description="Basic residues" evidence="8">
    <location>
        <begin position="1"/>
        <end position="13"/>
    </location>
</feature>
<evidence type="ECO:0000256" key="7">
    <source>
        <dbReference type="ARBA" id="ARBA00029792"/>
    </source>
</evidence>
<dbReference type="SUPFAM" id="SSF52540">
    <property type="entry name" value="P-loop containing nucleoside triphosphate hydrolases"/>
    <property type="match status" value="1"/>
</dbReference>
<dbReference type="Gene3D" id="3.40.50.300">
    <property type="entry name" value="P-loop containing nucleotide triphosphate hydrolases"/>
    <property type="match status" value="1"/>
</dbReference>
<organism evidence="10 11">
    <name type="scientific">Mycena chlorophos</name>
    <name type="common">Agaric fungus</name>
    <name type="synonym">Agaricus chlorophos</name>
    <dbReference type="NCBI Taxonomy" id="658473"/>
    <lineage>
        <taxon>Eukaryota</taxon>
        <taxon>Fungi</taxon>
        <taxon>Dikarya</taxon>
        <taxon>Basidiomycota</taxon>
        <taxon>Agaricomycotina</taxon>
        <taxon>Agaricomycetes</taxon>
        <taxon>Agaricomycetidae</taxon>
        <taxon>Agaricales</taxon>
        <taxon>Marasmiineae</taxon>
        <taxon>Mycenaceae</taxon>
        <taxon>Mycena</taxon>
    </lineage>
</organism>
<dbReference type="GO" id="GO:0006298">
    <property type="term" value="P:mismatch repair"/>
    <property type="evidence" value="ECO:0007669"/>
    <property type="project" value="InterPro"/>
</dbReference>
<evidence type="ECO:0000256" key="6">
    <source>
        <dbReference type="ARBA" id="ARBA00023204"/>
    </source>
</evidence>
<comment type="caution">
    <text evidence="10">The sequence shown here is derived from an EMBL/GenBank/DDBJ whole genome shotgun (WGS) entry which is preliminary data.</text>
</comment>
<dbReference type="Pfam" id="PF05192">
    <property type="entry name" value="MutS_III"/>
    <property type="match status" value="1"/>
</dbReference>
<dbReference type="Gene3D" id="3.30.420.110">
    <property type="entry name" value="MutS, connector domain"/>
    <property type="match status" value="1"/>
</dbReference>
<dbReference type="InterPro" id="IPR011184">
    <property type="entry name" value="DNA_mismatch_repair_Msh2"/>
</dbReference>
<evidence type="ECO:0000313" key="10">
    <source>
        <dbReference type="EMBL" id="KAF7322860.1"/>
    </source>
</evidence>
<evidence type="ECO:0000256" key="1">
    <source>
        <dbReference type="ARBA" id="ARBA00007094"/>
    </source>
</evidence>
<dbReference type="GO" id="GO:0140664">
    <property type="term" value="F:ATP-dependent DNA damage sensor activity"/>
    <property type="evidence" value="ECO:0007669"/>
    <property type="project" value="InterPro"/>
</dbReference>
<comment type="similarity">
    <text evidence="1">Belongs to the DNA mismatch repair MutS family. MSH3 subfamily.</text>
</comment>
<feature type="region of interest" description="Disordered" evidence="8">
    <location>
        <begin position="1"/>
        <end position="144"/>
    </location>
</feature>
<accession>A0A8H6TSC5</accession>
<dbReference type="OrthoDB" id="121051at2759"/>
<dbReference type="InterPro" id="IPR007696">
    <property type="entry name" value="DNA_mismatch_repair_MutS_core"/>
</dbReference>
<dbReference type="InterPro" id="IPR036187">
    <property type="entry name" value="DNA_mismatch_repair_MutS_sf"/>
</dbReference>
<name>A0A8H6TSC5_MYCCL</name>
<keyword evidence="6" id="KW-0234">DNA repair</keyword>
<evidence type="ECO:0000256" key="8">
    <source>
        <dbReference type="SAM" id="MobiDB-lite"/>
    </source>
</evidence>
<dbReference type="PIRSF" id="PIRSF005813">
    <property type="entry name" value="MSH2"/>
    <property type="match status" value="1"/>
</dbReference>
<evidence type="ECO:0000256" key="2">
    <source>
        <dbReference type="ARBA" id="ARBA00022741"/>
    </source>
</evidence>
<dbReference type="InterPro" id="IPR027417">
    <property type="entry name" value="P-loop_NTPase"/>
</dbReference>
<sequence>MAQHRISKFFSPKRAREDSDVIPSPPKRQRLEEEAASRKARIERWKCTDESEASSSLPPSSATLAKRNAMIQRIRAPRRIPSSPVKAAASSDVSEEEEEDMPVSSDPFDELSKFFGDKGKGKAAKPKARTKKDKPIGPSGKPYTPLEQQILELKNKYPSPTVLMVEKGYKYVFYGDDAKASSDSHVAAKELGMVCYMDRNFLVASIPTHRRDIHLKKRVLYLFACKSLTRLRLLSHGYKVGIVNQTETAALKKAGDNRNTIFERSLTRLVTAATFVDELDDVEGTDQYSSARLVCVVEKDDSHIGFVCVAPSDGEVIWDAFDDTRLRIELEASCTRMAHLRPQELLIPRVGLSKYSKQMLEHLIVENSSAGSKARIEYFDDPFESSSEAFDYITSAYDQNAGQLLAAIADLPKTVVTALAYCIRHLSEFNIAAPLLEPRFFVRFTSKAHMLLGANTLSNLEIFQNETDMTVKGSLLSILDHTDTRFGKRMLKSWIGAPLVDKDALQERIDTVEEIVASTSRTLHDLRQLLKKLPDLAKGLSRIQYRQCPPSELVMLLQTFHKLGAAFPSTETAAAVGFKSPILNRVIFSLPPLLEPMRQLLDELEIPEAESDIKARLWKDPQKFPKIETHTMAIGAVQVEIADELKQIRATLKIPSLEYTTCAGERYLIEIKTADKKRIPLNWPVPVSQTKYIKRYRSPVVEEKLKELSRWEESLSIESDRAFLKFFDEVGEHYAIMRQAVQQLATIDCLFSLAQVALNSDNYVKPTFVDDIDVLEIVHGRHPMIEVLRTDPFIPNSIFFTGSSRCKVLTGPNMGGKSSCVRMIALIVIMAQIGSYVPAESVKLGLIDGVWTRMGAYDELSRGRSTFMVEMSETSEILKGATPRSLVILDELGRGTSTFDGMSIAHAVLEHAATSIRCKTLFITHYPLVAVDLEKKFPDRVHNHHVGYRSEVRLDGRRDVTFLYQLEEGMAPASFGVECARLAGLPESILDEAAKRSRSMEELVAARTRQNLAFKRVQLLEDVLRTSNQAEVAALLTAMKSTIS</sequence>
<dbReference type="Gene3D" id="3.40.1170.10">
    <property type="entry name" value="DNA repair protein MutS, domain I"/>
    <property type="match status" value="1"/>
</dbReference>
<dbReference type="Proteomes" id="UP000613580">
    <property type="component" value="Unassembled WGS sequence"/>
</dbReference>
<evidence type="ECO:0000259" key="9">
    <source>
        <dbReference type="PROSITE" id="PS00486"/>
    </source>
</evidence>
<feature type="compositionally biased region" description="Low complexity" evidence="8">
    <location>
        <begin position="53"/>
        <end position="64"/>
    </location>
</feature>
<dbReference type="InterPro" id="IPR000432">
    <property type="entry name" value="DNA_mismatch_repair_MutS_C"/>
</dbReference>
<feature type="compositionally biased region" description="Basic residues" evidence="8">
    <location>
        <begin position="121"/>
        <end position="132"/>
    </location>
</feature>
<keyword evidence="5" id="KW-0238">DNA-binding</keyword>
<dbReference type="PROSITE" id="PS00486">
    <property type="entry name" value="DNA_MISMATCH_REPAIR_2"/>
    <property type="match status" value="1"/>
</dbReference>
<dbReference type="GO" id="GO:0005634">
    <property type="term" value="C:nucleus"/>
    <property type="evidence" value="ECO:0007669"/>
    <property type="project" value="TreeGrafter"/>
</dbReference>
<dbReference type="SUPFAM" id="SSF48334">
    <property type="entry name" value="DNA repair protein MutS, domain III"/>
    <property type="match status" value="1"/>
</dbReference>
<dbReference type="GO" id="GO:0006312">
    <property type="term" value="P:mitotic recombination"/>
    <property type="evidence" value="ECO:0007669"/>
    <property type="project" value="TreeGrafter"/>
</dbReference>
<feature type="domain" description="DNA mismatch repair proteins mutS family" evidence="9">
    <location>
        <begin position="885"/>
        <end position="901"/>
    </location>
</feature>
<dbReference type="Gene3D" id="1.10.1420.10">
    <property type="match status" value="2"/>
</dbReference>
<keyword evidence="3" id="KW-0227">DNA damage</keyword>
<keyword evidence="4" id="KW-0067">ATP-binding</keyword>
<dbReference type="SMART" id="SM00533">
    <property type="entry name" value="MUTSd"/>
    <property type="match status" value="1"/>
</dbReference>
<dbReference type="GO" id="GO:0005524">
    <property type="term" value="F:ATP binding"/>
    <property type="evidence" value="ECO:0007669"/>
    <property type="project" value="UniProtKB-KW"/>
</dbReference>
<feature type="compositionally biased region" description="Basic and acidic residues" evidence="8">
    <location>
        <begin position="29"/>
        <end position="49"/>
    </location>
</feature>
<proteinExistence type="inferred from homology"/>
<dbReference type="GO" id="GO:0030983">
    <property type="term" value="F:mismatched DNA binding"/>
    <property type="evidence" value="ECO:0007669"/>
    <property type="project" value="InterPro"/>
</dbReference>
<feature type="compositionally biased region" description="Basic and acidic residues" evidence="8">
    <location>
        <begin position="110"/>
        <end position="120"/>
    </location>
</feature>
<evidence type="ECO:0000256" key="3">
    <source>
        <dbReference type="ARBA" id="ARBA00022763"/>
    </source>
</evidence>
<dbReference type="InterPro" id="IPR036678">
    <property type="entry name" value="MutS_con_dom_sf"/>
</dbReference>
<dbReference type="SUPFAM" id="SSF55271">
    <property type="entry name" value="DNA repair protein MutS, domain I"/>
    <property type="match status" value="1"/>
</dbReference>
<evidence type="ECO:0000256" key="4">
    <source>
        <dbReference type="ARBA" id="ARBA00022840"/>
    </source>
</evidence>
<protein>
    <recommendedName>
        <fullName evidence="7">MutS protein homolog 3</fullName>
    </recommendedName>
</protein>
<dbReference type="PANTHER" id="PTHR11361">
    <property type="entry name" value="DNA MISMATCH REPAIR PROTEIN MUTS FAMILY MEMBER"/>
    <property type="match status" value="1"/>
</dbReference>
<dbReference type="Pfam" id="PF01624">
    <property type="entry name" value="MutS_I"/>
    <property type="match status" value="1"/>
</dbReference>
<evidence type="ECO:0000313" key="11">
    <source>
        <dbReference type="Proteomes" id="UP000613580"/>
    </source>
</evidence>
<keyword evidence="2" id="KW-0547">Nucleotide-binding</keyword>
<dbReference type="EMBL" id="JACAZE010000001">
    <property type="protein sequence ID" value="KAF7322860.1"/>
    <property type="molecule type" value="Genomic_DNA"/>
</dbReference>
<dbReference type="AlphaFoldDB" id="A0A8H6TSC5"/>
<dbReference type="InterPro" id="IPR045076">
    <property type="entry name" value="MutS"/>
</dbReference>